<organism evidence="2 3">
    <name type="scientific">Hymenobacter cellulosilyticus</name>
    <dbReference type="NCBI Taxonomy" id="2932248"/>
    <lineage>
        <taxon>Bacteria</taxon>
        <taxon>Pseudomonadati</taxon>
        <taxon>Bacteroidota</taxon>
        <taxon>Cytophagia</taxon>
        <taxon>Cytophagales</taxon>
        <taxon>Hymenobacteraceae</taxon>
        <taxon>Hymenobacter</taxon>
    </lineage>
</organism>
<protein>
    <submittedName>
        <fullName evidence="2">Uncharacterized protein</fullName>
    </submittedName>
</protein>
<accession>A0A8T9Q6J2</accession>
<reference evidence="2" key="1">
    <citation type="submission" date="2022-04" db="EMBL/GenBank/DDBJ databases">
        <title>Hymenobacter sp. isolated from the air.</title>
        <authorList>
            <person name="Won M."/>
            <person name="Lee C.-M."/>
            <person name="Woen H.-Y."/>
            <person name="Kwon S.-W."/>
        </authorList>
    </citation>
    <scope>NUCLEOTIDE SEQUENCE</scope>
    <source>
        <strain evidence="2">5116S-3</strain>
    </source>
</reference>
<evidence type="ECO:0000313" key="3">
    <source>
        <dbReference type="Proteomes" id="UP000831796"/>
    </source>
</evidence>
<keyword evidence="1" id="KW-1133">Transmembrane helix</keyword>
<dbReference type="RefSeq" id="WP_244675025.1">
    <property type="nucleotide sequence ID" value="NZ_CP095046.1"/>
</dbReference>
<dbReference type="Proteomes" id="UP000831796">
    <property type="component" value="Chromosome"/>
</dbReference>
<evidence type="ECO:0000256" key="1">
    <source>
        <dbReference type="SAM" id="Phobius"/>
    </source>
</evidence>
<feature type="transmembrane region" description="Helical" evidence="1">
    <location>
        <begin position="110"/>
        <end position="127"/>
    </location>
</feature>
<keyword evidence="1" id="KW-0472">Membrane</keyword>
<gene>
    <name evidence="2" type="ORF">MUN79_23885</name>
</gene>
<keyword evidence="1" id="KW-0812">Transmembrane</keyword>
<dbReference type="KEGG" id="hcu:MUN79_23885"/>
<dbReference type="EMBL" id="CP095046">
    <property type="protein sequence ID" value="UOQ71618.1"/>
    <property type="molecule type" value="Genomic_DNA"/>
</dbReference>
<keyword evidence="3" id="KW-1185">Reference proteome</keyword>
<name>A0A8T9Q6J2_9BACT</name>
<dbReference type="AlphaFoldDB" id="A0A8T9Q6J2"/>
<evidence type="ECO:0000313" key="2">
    <source>
        <dbReference type="EMBL" id="UOQ71618.1"/>
    </source>
</evidence>
<proteinExistence type="predicted"/>
<sequence>MKTFGLLLALLLFLVIGVGSSEDVKDLEQLLKNGQTLPVPVAKLESGRKRHAVGFLLNGNLKFLPVSGTEYTTITLGDTMSVVYDSGTGHIMWPEDVTVSELRKKRQQKSASLLIMAVCAGCLLWRIKPL</sequence>